<keyword evidence="1" id="KW-0694">RNA-binding</keyword>
<accession>A0AAD4MAW0</accession>
<dbReference type="GO" id="GO:0003968">
    <property type="term" value="F:RNA-directed RNA polymerase activity"/>
    <property type="evidence" value="ECO:0007669"/>
    <property type="project" value="UniProtKB-KW"/>
</dbReference>
<comment type="caution">
    <text evidence="3">The sequence shown here is derived from an EMBL/GenBank/DDBJ whole genome shotgun (WGS) entry which is preliminary data.</text>
</comment>
<name>A0AAD4MAW0_9AGAM</name>
<gene>
    <name evidence="3" type="ORF">B0F90DRAFT_1923104</name>
</gene>
<proteinExistence type="inferred from homology"/>
<evidence type="ECO:0000313" key="3">
    <source>
        <dbReference type="EMBL" id="KAI0306233.1"/>
    </source>
</evidence>
<dbReference type="InterPro" id="IPR057596">
    <property type="entry name" value="RDRP_core"/>
</dbReference>
<dbReference type="AlphaFoldDB" id="A0AAD4MAW0"/>
<evidence type="ECO:0000313" key="4">
    <source>
        <dbReference type="Proteomes" id="UP001203297"/>
    </source>
</evidence>
<evidence type="ECO:0000256" key="1">
    <source>
        <dbReference type="RuleBase" id="RU363098"/>
    </source>
</evidence>
<dbReference type="GO" id="GO:0031380">
    <property type="term" value="C:nuclear RNA-directed RNA polymerase complex"/>
    <property type="evidence" value="ECO:0007669"/>
    <property type="project" value="TreeGrafter"/>
</dbReference>
<comment type="similarity">
    <text evidence="1">Belongs to the RdRP family.</text>
</comment>
<protein>
    <recommendedName>
        <fullName evidence="1">RNA-dependent RNA polymerase</fullName>
        <ecNumber evidence="1">2.7.7.48</ecNumber>
    </recommendedName>
</protein>
<evidence type="ECO:0000259" key="2">
    <source>
        <dbReference type="Pfam" id="PF05183"/>
    </source>
</evidence>
<sequence>MEIELKHISFDADVYDVRKSVELVLHGPDLYDPNSTDNKGRKPNFEVVMGKSPAGRIHNGTAILRVPVKLGQKLLQWNKESEKNKIVVKGKSLRIFNAHRRVPPDVKQTLEKALYIDPEQDKLRTEIEEQARQVRLRIASIQSGVWYKEPNAPPNQGRSFSIEYERDFLRHSAAYINLVYEHSLIRIDIGQRETEETNYLVLVKFSSIRKFGIGYDEFGQAFIVFDLHTPPNFEQESYNNRLPDGMVRKGKYKTRDRISSLDEAHGLVAPYAPHLRILLADPNDLLHFEKICHAAQCEPRPIRVPRVDANAMKFFSHRDLFHVQRWIKTMEWKNAFQIEAYLRCGLLTTHDLLFSLQKPIEDAIRYYGTAASDFLGKFSTALRMRKMEETPIACLERFRSDHPVITPLRLAQGHISCHHVIITPSRILLEGPYTTQSNRVIRHYQNHDPNLVERFIRVEFRDEDHLNYRWDGDVDGTWFLQQRVGGMLREGFELGGRAFEFLAYSTSALREHSVWFVSPFRDPVEGYVTAEKIRASLETFLNSCACQASTRHGLHRHSLRPILAVGDMIWDERRRINGNLRESRVKPSAYQFRFLGYKGVVVVDSRLEGIRMRLRKSQQKFPVHNVTEAGFEIARSFDYPNPVHLNRPAIMALEDRGVKAEAFLDLQDKAKADIYLSSNSLEDFKVLLMRHGLGGTYHLGFIVEQLSNLGLDFNDNNDKKAIKSAFFERLLRYAMNHSLREVKYKARIPVPHSYQLVGVADEGQAYINEGVDPSRVFTLKEGFIYVCVQEAADKEPEYFKGTCLISRSPVIHPGDVQRVYAVGEPPKDKICFFRNLKNVVVLPAIGNRSLASGLAGGDLDGDTYDIYIGNPALLPTIQAPSASYPPGEIRMLDKDRGDATVEDICDFIVEYINSDVMGLLADRHIVIADQSKDGVFDERCMRLAALCSKAVDYPKNGVPVDIHNNNLPKTLIKFKPDWHKAEVTGARELDYYVSDRALGHLFRNIKLLDPNEPIDGLPTTSGEIAPLQDPISLILAPLVQTTLNLEAGAEAPGPPGPENAQAERLHAHYMREMTYICVTHTLVDAPDVRLKEEEVVLGTILANCTQPRWRNDRSHRMRIHAESLLRDISVQIIQSDGPPTPEQLREGLPVAWGMWGWAQHHRDKEFIKSFSLVALRIILDCLKRLDALPKA</sequence>
<feature type="domain" description="RDRP core" evidence="2">
    <location>
        <begin position="422"/>
        <end position="553"/>
    </location>
</feature>
<dbReference type="InterPro" id="IPR007855">
    <property type="entry name" value="RDRP"/>
</dbReference>
<dbReference type="EMBL" id="WTXG01000003">
    <property type="protein sequence ID" value="KAI0306233.1"/>
    <property type="molecule type" value="Genomic_DNA"/>
</dbReference>
<dbReference type="PANTHER" id="PTHR23079">
    <property type="entry name" value="RNA-DEPENDENT RNA POLYMERASE"/>
    <property type="match status" value="1"/>
</dbReference>
<reference evidence="3" key="1">
    <citation type="journal article" date="2022" name="New Phytol.">
        <title>Evolutionary transition to the ectomycorrhizal habit in the genomes of a hyperdiverse lineage of mushroom-forming fungi.</title>
        <authorList>
            <person name="Looney B."/>
            <person name="Miyauchi S."/>
            <person name="Morin E."/>
            <person name="Drula E."/>
            <person name="Courty P.E."/>
            <person name="Kohler A."/>
            <person name="Kuo A."/>
            <person name="LaButti K."/>
            <person name="Pangilinan J."/>
            <person name="Lipzen A."/>
            <person name="Riley R."/>
            <person name="Andreopoulos W."/>
            <person name="He G."/>
            <person name="Johnson J."/>
            <person name="Nolan M."/>
            <person name="Tritt A."/>
            <person name="Barry K.W."/>
            <person name="Grigoriev I.V."/>
            <person name="Nagy L.G."/>
            <person name="Hibbett D."/>
            <person name="Henrissat B."/>
            <person name="Matheny P.B."/>
            <person name="Labbe J."/>
            <person name="Martin F.M."/>
        </authorList>
    </citation>
    <scope>NUCLEOTIDE SEQUENCE</scope>
    <source>
        <strain evidence="3">BPL690</strain>
    </source>
</reference>
<dbReference type="Pfam" id="PF05183">
    <property type="entry name" value="RdRP"/>
    <property type="match status" value="2"/>
</dbReference>
<organism evidence="3 4">
    <name type="scientific">Multifurca ochricompacta</name>
    <dbReference type="NCBI Taxonomy" id="376703"/>
    <lineage>
        <taxon>Eukaryota</taxon>
        <taxon>Fungi</taxon>
        <taxon>Dikarya</taxon>
        <taxon>Basidiomycota</taxon>
        <taxon>Agaricomycotina</taxon>
        <taxon>Agaricomycetes</taxon>
        <taxon>Russulales</taxon>
        <taxon>Russulaceae</taxon>
        <taxon>Multifurca</taxon>
    </lineage>
</organism>
<keyword evidence="1" id="KW-0696">RNA-directed RNA polymerase</keyword>
<dbReference type="Proteomes" id="UP001203297">
    <property type="component" value="Unassembled WGS sequence"/>
</dbReference>
<keyword evidence="1" id="KW-0808">Transferase</keyword>
<keyword evidence="1" id="KW-0548">Nucleotidyltransferase</keyword>
<dbReference type="GO" id="GO:0003723">
    <property type="term" value="F:RNA binding"/>
    <property type="evidence" value="ECO:0007669"/>
    <property type="project" value="UniProtKB-KW"/>
</dbReference>
<feature type="domain" description="RDRP core" evidence="2">
    <location>
        <begin position="571"/>
        <end position="1005"/>
    </location>
</feature>
<keyword evidence="4" id="KW-1185">Reference proteome</keyword>
<comment type="catalytic activity">
    <reaction evidence="1">
        <text>RNA(n) + a ribonucleoside 5'-triphosphate = RNA(n+1) + diphosphate</text>
        <dbReference type="Rhea" id="RHEA:21248"/>
        <dbReference type="Rhea" id="RHEA-COMP:14527"/>
        <dbReference type="Rhea" id="RHEA-COMP:17342"/>
        <dbReference type="ChEBI" id="CHEBI:33019"/>
        <dbReference type="ChEBI" id="CHEBI:61557"/>
        <dbReference type="ChEBI" id="CHEBI:140395"/>
        <dbReference type="EC" id="2.7.7.48"/>
    </reaction>
</comment>
<dbReference type="GO" id="GO:0030422">
    <property type="term" value="P:siRNA processing"/>
    <property type="evidence" value="ECO:0007669"/>
    <property type="project" value="TreeGrafter"/>
</dbReference>
<dbReference type="PANTHER" id="PTHR23079:SF55">
    <property type="entry name" value="RNA-DIRECTED RNA POLYMERASE"/>
    <property type="match status" value="1"/>
</dbReference>
<dbReference type="EC" id="2.7.7.48" evidence="1"/>